<dbReference type="Proteomes" id="UP000460221">
    <property type="component" value="Unassembled WGS sequence"/>
</dbReference>
<accession>A0A7K1FP22</accession>
<keyword evidence="2" id="KW-0812">Transmembrane</keyword>
<protein>
    <submittedName>
        <fullName evidence="3">Uncharacterized protein</fullName>
    </submittedName>
</protein>
<keyword evidence="4" id="KW-1185">Reference proteome</keyword>
<feature type="region of interest" description="Disordered" evidence="1">
    <location>
        <begin position="468"/>
        <end position="498"/>
    </location>
</feature>
<dbReference type="EMBL" id="WLYK01000005">
    <property type="protein sequence ID" value="MTD14973.1"/>
    <property type="molecule type" value="Genomic_DNA"/>
</dbReference>
<evidence type="ECO:0000256" key="1">
    <source>
        <dbReference type="SAM" id="MobiDB-lite"/>
    </source>
</evidence>
<dbReference type="RefSeq" id="WP_154768965.1">
    <property type="nucleotide sequence ID" value="NZ_WLYK01000005.1"/>
</dbReference>
<dbReference type="AlphaFoldDB" id="A0A7K1FP22"/>
<sequence length="958" mass="100624">MATVIVVARFSSPAVADVRAVVRDWTAAGLVVPPLWIDADTLPASGADRHAETGSSLVGYESTAEGDRPVAVSTWFATRGVDASGTGVRLVCLQPISAAGEAVPQGAVTGVRERIALPALQILNVLSPRPGTVDLPDEIIFDSHRNVLLQPVDAEDPAAAPVEVDRAGALGMHTAAGLCTVAGLWRGVDGAPHDTDHPWAGRRLQVARTYLRRLDGSDVLDGIARAVLDDGVHGGLPAARDGQGNPMPVVAPDQRVPTAEQAAAQLVRSTPVAVYVPLPPPREPARKQITPGAALRDFFSFLGGALVKAPGEWVRRRVEGFQQGVSTRLTQALYGEAGAYEVVMGRRPGQAPDVQAAADGALYLVRALSPGSELPTPDAQSLWRGEVSVATALLDGSSTSLVEMPSRGAQRLLIGDPAAVAPPPGREPFVVPAGLLRTQSALSIPANDPYLAHQVLSELTAVEHAAPSWGGASVPGPGGPPHGGPGWGAPPSTGWGAGPVPGGRAPQARAAQAGMVAGQLRQWIERSRSFTWNISDSIASGLRAAQQDQAQLLNVAGSEELSAAQDAAEQEARSTRKKMLGWVLGLALVTVLVVVLAVTGVLGGALLAIIAVAVLLGWLIGALVTFVRSSRRYYQMIHALDTISARRRWADENSLQVPMAILRLADVYRRSRQWATAISALVHDPFSRDARSGSAADGAVRLTGDLPFGMALGHLPFAEHAYREEIFRAAATTLVPGWLDTTETSRRSLALLPRSRQTGVREEDVVWNSDGSEHSALRALLDAQQQPDFRRANADGAMGWLTGHLESVGFDMKDATIDAGAVQRTVHASEFVQQLVRASPVPSQEGVSAAGVQSGAADVVLTHFWGIPGRSGEVTDTARDGRSTLRRVVVHPVPRRTGRSLLDQQVVRCDLTRMLSAGELVYFRSSAAGGDEGPTAVGPSGVPAPDGTGPLPTPRSRA</sequence>
<evidence type="ECO:0000313" key="3">
    <source>
        <dbReference type="EMBL" id="MTD14973.1"/>
    </source>
</evidence>
<evidence type="ECO:0000256" key="2">
    <source>
        <dbReference type="SAM" id="Phobius"/>
    </source>
</evidence>
<gene>
    <name evidence="3" type="ORF">GIS00_13595</name>
</gene>
<feature type="transmembrane region" description="Helical" evidence="2">
    <location>
        <begin position="605"/>
        <end position="627"/>
    </location>
</feature>
<reference evidence="3 4" key="1">
    <citation type="submission" date="2019-11" db="EMBL/GenBank/DDBJ databases">
        <authorList>
            <person name="Jiang L.-Q."/>
        </authorList>
    </citation>
    <scope>NUCLEOTIDE SEQUENCE [LARGE SCALE GENOMIC DNA]</scope>
    <source>
        <strain evidence="3 4">YIM 132087</strain>
    </source>
</reference>
<feature type="region of interest" description="Disordered" evidence="1">
    <location>
        <begin position="926"/>
        <end position="958"/>
    </location>
</feature>
<feature type="transmembrane region" description="Helical" evidence="2">
    <location>
        <begin position="579"/>
        <end position="599"/>
    </location>
</feature>
<name>A0A7K1FP22_9ACTN</name>
<keyword evidence="2" id="KW-1133">Transmembrane helix</keyword>
<proteinExistence type="predicted"/>
<comment type="caution">
    <text evidence="3">The sequence shown here is derived from an EMBL/GenBank/DDBJ whole genome shotgun (WGS) entry which is preliminary data.</text>
</comment>
<keyword evidence="2" id="KW-0472">Membrane</keyword>
<organism evidence="3 4">
    <name type="scientific">Nakamurella alba</name>
    <dbReference type="NCBI Taxonomy" id="2665158"/>
    <lineage>
        <taxon>Bacteria</taxon>
        <taxon>Bacillati</taxon>
        <taxon>Actinomycetota</taxon>
        <taxon>Actinomycetes</taxon>
        <taxon>Nakamurellales</taxon>
        <taxon>Nakamurellaceae</taxon>
        <taxon>Nakamurella</taxon>
    </lineage>
</organism>
<evidence type="ECO:0000313" key="4">
    <source>
        <dbReference type="Proteomes" id="UP000460221"/>
    </source>
</evidence>